<evidence type="ECO:0000256" key="2">
    <source>
        <dbReference type="ARBA" id="ARBA00022723"/>
    </source>
</evidence>
<dbReference type="Gene3D" id="3.40.800.10">
    <property type="entry name" value="Ureohydrolase domain"/>
    <property type="match status" value="1"/>
</dbReference>
<dbReference type="GO" id="GO:0033389">
    <property type="term" value="P:putrescine biosynthetic process from arginine, via agmatine"/>
    <property type="evidence" value="ECO:0007669"/>
    <property type="project" value="TreeGrafter"/>
</dbReference>
<proteinExistence type="inferred from homology"/>
<gene>
    <name evidence="6" type="ORF">SacazDRAFT_02060</name>
</gene>
<dbReference type="NCBIfam" id="TIGR01230">
    <property type="entry name" value="agmatinase"/>
    <property type="match status" value="1"/>
</dbReference>
<comment type="similarity">
    <text evidence="1">Belongs to the arginase family. Agmatinase subfamily.</text>
</comment>
<dbReference type="RefSeq" id="WP_005441161.1">
    <property type="nucleotide sequence ID" value="NZ_CM001466.1"/>
</dbReference>
<evidence type="ECO:0000256" key="4">
    <source>
        <dbReference type="RuleBase" id="RU003684"/>
    </source>
</evidence>
<evidence type="ECO:0000313" key="6">
    <source>
        <dbReference type="EMBL" id="EHY88972.1"/>
    </source>
</evidence>
<dbReference type="InterPro" id="IPR023696">
    <property type="entry name" value="Ureohydrolase_dom_sf"/>
</dbReference>
<dbReference type="PANTHER" id="PTHR11358">
    <property type="entry name" value="ARGINASE/AGMATINASE"/>
    <property type="match status" value="1"/>
</dbReference>
<dbReference type="PROSITE" id="PS51409">
    <property type="entry name" value="ARGINASE_2"/>
    <property type="match status" value="1"/>
</dbReference>
<dbReference type="HOGENOM" id="CLU_039478_0_2_11"/>
<evidence type="ECO:0000313" key="7">
    <source>
        <dbReference type="Proteomes" id="UP000004705"/>
    </source>
</evidence>
<dbReference type="Proteomes" id="UP000004705">
    <property type="component" value="Chromosome"/>
</dbReference>
<dbReference type="OrthoDB" id="9788689at2"/>
<dbReference type="InterPro" id="IPR005925">
    <property type="entry name" value="Agmatinase-rel"/>
</dbReference>
<evidence type="ECO:0000256" key="5">
    <source>
        <dbReference type="SAM" id="MobiDB-lite"/>
    </source>
</evidence>
<keyword evidence="7" id="KW-1185">Reference proteome</keyword>
<dbReference type="EMBL" id="CM001466">
    <property type="protein sequence ID" value="EHY88972.1"/>
    <property type="molecule type" value="Genomic_DNA"/>
</dbReference>
<feature type="region of interest" description="Disordered" evidence="5">
    <location>
        <begin position="1"/>
        <end position="30"/>
    </location>
</feature>
<sequence>MKSEHTDDNASWPYPIKQASRDPGPLNVHRNANQPAYVGIPTFMSLPICLTPEDLRAGDVDVAVLGAPVDTSTGHRGAAFGPRALRADERYLFNNTSDLVNASTRIKPFDELTVVDYGDAAVDLWSIENTERTIGQVVSEVLDVGAVPIVMGGDHSVMVPNVRALVEKYGADKLAVVHFDAHPDCHEEIYGHTKTHATTIWRLVNELGVPGHNIVQAGIRTPGSPDNHLFHWMRKAGIHTHFMAEIERLGLPAVVDKVIAEASDGAEVVYVSLDIDVVDPAYAPGTGTPEPGGLSGREILTAFRRLCHELPVVGMDVVEVAPHLDPGYHTALLARRVILESISGLAMRKAGISTRDYRHPVVSGEIPFAMPARRS</sequence>
<protein>
    <submittedName>
        <fullName evidence="6">Agmatinase</fullName>
    </submittedName>
</protein>
<reference evidence="6 7" key="1">
    <citation type="journal article" date="2012" name="Stand. Genomic Sci.">
        <title>Genome sequence of the soil bacterium Saccharomonospora azurea type strain (NA-128(T)).</title>
        <authorList>
            <person name="Klenk H.P."/>
            <person name="Held B."/>
            <person name="Lucas S."/>
            <person name="Lapidus A."/>
            <person name="Copeland A."/>
            <person name="Hammon N."/>
            <person name="Pitluck S."/>
            <person name="Goodwin L.A."/>
            <person name="Han C."/>
            <person name="Tapia R."/>
            <person name="Brambilla E.M."/>
            <person name="Potter G."/>
            <person name="Land M."/>
            <person name="Ivanova N."/>
            <person name="Rohde M."/>
            <person name="Goker M."/>
            <person name="Detter J.C."/>
            <person name="Kyrpides N.C."/>
            <person name="Woyke T."/>
        </authorList>
    </citation>
    <scope>NUCLEOTIDE SEQUENCE [LARGE SCALE GENOMIC DNA]</scope>
    <source>
        <strain evidence="6 7">NA-128</strain>
    </source>
</reference>
<dbReference type="InterPro" id="IPR006035">
    <property type="entry name" value="Ureohydrolase"/>
</dbReference>
<dbReference type="SUPFAM" id="SSF52768">
    <property type="entry name" value="Arginase/deacetylase"/>
    <property type="match status" value="1"/>
</dbReference>
<dbReference type="PROSITE" id="PS01053">
    <property type="entry name" value="ARGINASE_1"/>
    <property type="match status" value="1"/>
</dbReference>
<dbReference type="InterPro" id="IPR020855">
    <property type="entry name" value="Ureohydrolase_Mn_BS"/>
</dbReference>
<accession>H8GEM7</accession>
<keyword evidence="3 4" id="KW-0378">Hydrolase</keyword>
<dbReference type="AlphaFoldDB" id="H8GEM7"/>
<dbReference type="GO" id="GO:0008783">
    <property type="term" value="F:agmatinase activity"/>
    <property type="evidence" value="ECO:0007669"/>
    <property type="project" value="TreeGrafter"/>
</dbReference>
<dbReference type="CDD" id="cd09990">
    <property type="entry name" value="Agmatinase-like"/>
    <property type="match status" value="1"/>
</dbReference>
<evidence type="ECO:0000256" key="1">
    <source>
        <dbReference type="ARBA" id="ARBA00009227"/>
    </source>
</evidence>
<dbReference type="PRINTS" id="PR00116">
    <property type="entry name" value="ARGINASE"/>
</dbReference>
<dbReference type="GO" id="GO:0046872">
    <property type="term" value="F:metal ion binding"/>
    <property type="evidence" value="ECO:0007669"/>
    <property type="project" value="UniProtKB-KW"/>
</dbReference>
<dbReference type="Pfam" id="PF00491">
    <property type="entry name" value="Arginase"/>
    <property type="match status" value="1"/>
</dbReference>
<keyword evidence="2" id="KW-0479">Metal-binding</keyword>
<name>H8GEM7_9PSEU</name>
<dbReference type="PANTHER" id="PTHR11358:SF26">
    <property type="entry name" value="GUANIDINO ACID HYDROLASE, MITOCHONDRIAL"/>
    <property type="match status" value="1"/>
</dbReference>
<evidence type="ECO:0000256" key="3">
    <source>
        <dbReference type="ARBA" id="ARBA00022801"/>
    </source>
</evidence>
<organism evidence="6 7">
    <name type="scientific">Saccharomonospora azurea NA-128</name>
    <dbReference type="NCBI Taxonomy" id="882081"/>
    <lineage>
        <taxon>Bacteria</taxon>
        <taxon>Bacillati</taxon>
        <taxon>Actinomycetota</taxon>
        <taxon>Actinomycetes</taxon>
        <taxon>Pseudonocardiales</taxon>
        <taxon>Pseudonocardiaceae</taxon>
        <taxon>Saccharomonospora</taxon>
    </lineage>
</organism>